<gene>
    <name evidence="1" type="ORF">G436_0084</name>
</gene>
<accession>A0A0M4MQL4</accession>
<dbReference type="Proteomes" id="UP000056502">
    <property type="component" value="Chromosome I"/>
</dbReference>
<evidence type="ECO:0000313" key="2">
    <source>
        <dbReference type="Proteomes" id="UP000056502"/>
    </source>
</evidence>
<organism evidence="1">
    <name type="scientific">Leptospira interrogans serovar Hardjo str. Norma</name>
    <dbReference type="NCBI Taxonomy" id="1279460"/>
    <lineage>
        <taxon>Bacteria</taxon>
        <taxon>Pseudomonadati</taxon>
        <taxon>Spirochaetota</taxon>
        <taxon>Spirochaetia</taxon>
        <taxon>Leptospirales</taxon>
        <taxon>Leptospiraceae</taxon>
        <taxon>Leptospira</taxon>
    </lineage>
</organism>
<sequence length="41" mass="4827">MLSKSKNRAIFAKESFQFQTQFFYSIFPCTTRDSIESSQQV</sequence>
<reference evidence="1 2" key="1">
    <citation type="journal article" date="2015" name="Genome Announc.">
        <title>Whole-Genome Sequence of Leptospira interrogans Serovar Hardjo Subtype Hardjoprajitno Strain Norma, Isolated from Cattle in a Leptospirosis Outbreak in Brazil.</title>
        <authorList>
            <person name="Cosate M.R."/>
            <person name="Soares S.C."/>
            <person name="Mendes T.A."/>
            <person name="Raittz R.T."/>
            <person name="Moreira E.C."/>
            <person name="Leite R."/>
            <person name="Fernandes G.R."/>
            <person name="Haddad J.P."/>
            <person name="Ortega J.M."/>
        </authorList>
    </citation>
    <scope>NUCLEOTIDE SEQUENCE [LARGE SCALE GENOMIC DNA]</scope>
    <source>
        <strain evidence="1 2">Norma</strain>
    </source>
</reference>
<name>A0A0M4MQL4_LEPIR</name>
<protein>
    <submittedName>
        <fullName evidence="1">Uncharacterized protein</fullName>
    </submittedName>
</protein>
<proteinExistence type="predicted"/>
<evidence type="ECO:0000313" key="1">
    <source>
        <dbReference type="EMBL" id="ALE37320.1"/>
    </source>
</evidence>
<dbReference type="EMBL" id="CP012603">
    <property type="protein sequence ID" value="ALE37320.1"/>
    <property type="molecule type" value="Genomic_DNA"/>
</dbReference>
<dbReference type="AlphaFoldDB" id="A0A0M4MQL4"/>